<protein>
    <recommendedName>
        <fullName evidence="1">Reverse transcriptase Ty1/copia-type domain-containing protein</fullName>
    </recommendedName>
</protein>
<reference evidence="2" key="2">
    <citation type="submission" date="2022-06" db="UniProtKB">
        <authorList>
            <consortium name="EnsemblMetazoa"/>
        </authorList>
    </citation>
    <scope>IDENTIFICATION</scope>
</reference>
<dbReference type="GeneID" id="115033114"/>
<dbReference type="EnsemblMetazoa" id="XM_029485136.1">
    <property type="protein sequence ID" value="XP_029340996.1"/>
    <property type="gene ID" value="LOC115033114"/>
</dbReference>
<reference evidence="3" key="1">
    <citation type="submission" date="2010-06" db="EMBL/GenBank/DDBJ databases">
        <authorList>
            <person name="Jiang H."/>
            <person name="Abraham K."/>
            <person name="Ali S."/>
            <person name="Alsbrooks S.L."/>
            <person name="Anim B.N."/>
            <person name="Anosike U.S."/>
            <person name="Attaway T."/>
            <person name="Bandaranaike D.P."/>
            <person name="Battles P.K."/>
            <person name="Bell S.N."/>
            <person name="Bell A.V."/>
            <person name="Beltran B."/>
            <person name="Bickham C."/>
            <person name="Bustamante Y."/>
            <person name="Caleb T."/>
            <person name="Canada A."/>
            <person name="Cardenas V."/>
            <person name="Carter K."/>
            <person name="Chacko J."/>
            <person name="Chandrabose M.N."/>
            <person name="Chavez D."/>
            <person name="Chavez A."/>
            <person name="Chen L."/>
            <person name="Chu H.-S."/>
            <person name="Claassen K.J."/>
            <person name="Cockrell R."/>
            <person name="Collins M."/>
            <person name="Cooper J.A."/>
            <person name="Cree A."/>
            <person name="Curry S.M."/>
            <person name="Da Y."/>
            <person name="Dao M.D."/>
            <person name="Das B."/>
            <person name="Davila M.-L."/>
            <person name="Davy-Carroll L."/>
            <person name="Denson S."/>
            <person name="Dinh H."/>
            <person name="Ebong V.E."/>
            <person name="Edwards J.R."/>
            <person name="Egan A."/>
            <person name="El-Daye J."/>
            <person name="Escobedo L."/>
            <person name="Fernandez S."/>
            <person name="Fernando P.R."/>
            <person name="Flagg N."/>
            <person name="Forbes L.D."/>
            <person name="Fowler R.G."/>
            <person name="Fu Q."/>
            <person name="Gabisi R.A."/>
            <person name="Ganer J."/>
            <person name="Garbino Pronczuk A."/>
            <person name="Garcia R.M."/>
            <person name="Garner T."/>
            <person name="Garrett T.E."/>
            <person name="Gonzalez D.A."/>
            <person name="Hamid H."/>
            <person name="Hawkins E.S."/>
            <person name="Hirani K."/>
            <person name="Hogues M.E."/>
            <person name="Hollins B."/>
            <person name="Hsiao C.-H."/>
            <person name="Jabil R."/>
            <person name="James M.L."/>
            <person name="Jhangiani S.N."/>
            <person name="Johnson B."/>
            <person name="Johnson Q."/>
            <person name="Joshi V."/>
            <person name="Kalu J.B."/>
            <person name="Kam C."/>
            <person name="Kashfia A."/>
            <person name="Keebler J."/>
            <person name="Kisamo H."/>
            <person name="Kovar C.L."/>
            <person name="Lago L.A."/>
            <person name="Lai C.-Y."/>
            <person name="Laidlaw J."/>
            <person name="Lara F."/>
            <person name="Le T.-K."/>
            <person name="Lee S.L."/>
            <person name="Legall F.H."/>
            <person name="Lemon S.J."/>
            <person name="Lewis L.R."/>
            <person name="Li B."/>
            <person name="Liu Y."/>
            <person name="Liu Y.-S."/>
            <person name="Lopez J."/>
            <person name="Lozado R.J."/>
            <person name="Lu J."/>
            <person name="Madu R.C."/>
            <person name="Maheshwari M."/>
            <person name="Maheshwari R."/>
            <person name="Malloy K."/>
            <person name="Martinez E."/>
            <person name="Mathew T."/>
            <person name="Mercado I.C."/>
            <person name="Mercado C."/>
            <person name="Meyer B."/>
            <person name="Montgomery K."/>
            <person name="Morgan M.B."/>
            <person name="Munidasa M."/>
            <person name="Nazareth L.V."/>
            <person name="Nelson J."/>
            <person name="Ng B.M."/>
            <person name="Nguyen N.B."/>
            <person name="Nguyen P.Q."/>
            <person name="Nguyen T."/>
            <person name="Obregon M."/>
            <person name="Okwuonu G.O."/>
            <person name="Onwere C.G."/>
            <person name="Orozco G."/>
            <person name="Parra A."/>
            <person name="Patel S."/>
            <person name="Patil S."/>
            <person name="Perez A."/>
            <person name="Perez Y."/>
            <person name="Pham C."/>
            <person name="Primus E.L."/>
            <person name="Pu L.-L."/>
            <person name="Puazo M."/>
            <person name="Qin X."/>
            <person name="Quiroz J.B."/>
            <person name="Reese J."/>
            <person name="Richards S."/>
            <person name="Rives C.M."/>
            <person name="Robberts R."/>
            <person name="Ruiz S.J."/>
            <person name="Ruiz M.J."/>
            <person name="Santibanez J."/>
            <person name="Schneider B.W."/>
            <person name="Sisson I."/>
            <person name="Smith M."/>
            <person name="Sodergren E."/>
            <person name="Song X.-Z."/>
            <person name="Song B.B."/>
            <person name="Summersgill H."/>
            <person name="Thelus R."/>
            <person name="Thornton R.D."/>
            <person name="Trejos Z.Y."/>
            <person name="Usmani K."/>
            <person name="Vattathil S."/>
            <person name="Villasana D."/>
            <person name="Walker D.L."/>
            <person name="Wang S."/>
            <person name="Wang K."/>
            <person name="White C.S."/>
            <person name="Williams A.C."/>
            <person name="Williamson J."/>
            <person name="Wilson K."/>
            <person name="Woghiren I.O."/>
            <person name="Woodworth J.R."/>
            <person name="Worley K.C."/>
            <person name="Wright R.A."/>
            <person name="Wu W."/>
            <person name="Young L."/>
            <person name="Zhang L."/>
            <person name="Zhang J."/>
            <person name="Zhu Y."/>
            <person name="Muzny D.M."/>
            <person name="Weinstock G."/>
            <person name="Gibbs R.A."/>
        </authorList>
    </citation>
    <scope>NUCLEOTIDE SEQUENCE [LARGE SCALE GENOMIC DNA]</scope>
    <source>
        <strain evidence="3">LSR1</strain>
    </source>
</reference>
<evidence type="ECO:0000259" key="1">
    <source>
        <dbReference type="Pfam" id="PF07727"/>
    </source>
</evidence>
<sequence length="162" mass="18406">MDRIKYISFSEVSDACVFKADNNQIILAIFVDDGLIAADNEDIIDKLLTNLEKEFEVKKGNVEYFLGMQVKIMENGSLFVHQTNYASSIINKFNMLDAKELSIPIDKSHTFEQKEDTEILSEDIPYRQAVGSLLFLSQVTRPDIAYAVNFASRYLSKPTKAH</sequence>
<dbReference type="RefSeq" id="XP_029340996.1">
    <property type="nucleotide sequence ID" value="XM_029485136.1"/>
</dbReference>
<feature type="domain" description="Reverse transcriptase Ty1/copia-type" evidence="1">
    <location>
        <begin position="21"/>
        <end position="106"/>
    </location>
</feature>
<dbReference type="Proteomes" id="UP000007819">
    <property type="component" value="Chromosome X"/>
</dbReference>
<keyword evidence="3" id="KW-1185">Reference proteome</keyword>
<evidence type="ECO:0000313" key="3">
    <source>
        <dbReference type="Proteomes" id="UP000007819"/>
    </source>
</evidence>
<name>A0A8R2NJ46_ACYPI</name>
<dbReference type="KEGG" id="api:115033114"/>
<dbReference type="OrthoDB" id="8190972at2759"/>
<evidence type="ECO:0000313" key="2">
    <source>
        <dbReference type="EnsemblMetazoa" id="XP_029340996.1"/>
    </source>
</evidence>
<dbReference type="AlphaFoldDB" id="A0A8R2NJ46"/>
<accession>A0A8R2NJ46</accession>
<dbReference type="Pfam" id="PF07727">
    <property type="entry name" value="RVT_2"/>
    <property type="match status" value="1"/>
</dbReference>
<organism evidence="2 3">
    <name type="scientific">Acyrthosiphon pisum</name>
    <name type="common">Pea aphid</name>
    <dbReference type="NCBI Taxonomy" id="7029"/>
    <lineage>
        <taxon>Eukaryota</taxon>
        <taxon>Metazoa</taxon>
        <taxon>Ecdysozoa</taxon>
        <taxon>Arthropoda</taxon>
        <taxon>Hexapoda</taxon>
        <taxon>Insecta</taxon>
        <taxon>Pterygota</taxon>
        <taxon>Neoptera</taxon>
        <taxon>Paraneoptera</taxon>
        <taxon>Hemiptera</taxon>
        <taxon>Sternorrhyncha</taxon>
        <taxon>Aphidomorpha</taxon>
        <taxon>Aphidoidea</taxon>
        <taxon>Aphididae</taxon>
        <taxon>Macrosiphini</taxon>
        <taxon>Acyrthosiphon</taxon>
    </lineage>
</organism>
<dbReference type="InterPro" id="IPR013103">
    <property type="entry name" value="RVT_2"/>
</dbReference>
<proteinExistence type="predicted"/>